<comment type="similarity">
    <text evidence="1">Belongs to the metallo-dependent hydrolases superfamily.</text>
</comment>
<gene>
    <name evidence="3" type="ORF">GGR43_003130</name>
</gene>
<dbReference type="Pfam" id="PF04909">
    <property type="entry name" value="Amidohydro_2"/>
    <property type="match status" value="1"/>
</dbReference>
<evidence type="ECO:0000259" key="2">
    <source>
        <dbReference type="Pfam" id="PF04909"/>
    </source>
</evidence>
<keyword evidence="3" id="KW-0378">Hydrolase</keyword>
<dbReference type="GO" id="GO:0016787">
    <property type="term" value="F:hydrolase activity"/>
    <property type="evidence" value="ECO:0007669"/>
    <property type="project" value="UniProtKB-KW"/>
</dbReference>
<dbReference type="EC" id="3.1.1.-" evidence="3"/>
<dbReference type="SUPFAM" id="SSF51556">
    <property type="entry name" value="Metallo-dependent hydrolases"/>
    <property type="match status" value="1"/>
</dbReference>
<accession>A0A7W6FQR7</accession>
<proteinExistence type="inferred from homology"/>
<dbReference type="Proteomes" id="UP000571950">
    <property type="component" value="Unassembled WGS sequence"/>
</dbReference>
<dbReference type="AlphaFoldDB" id="A0A7W6FQR7"/>
<dbReference type="InterPro" id="IPR052350">
    <property type="entry name" value="Metallo-dep_Lactonases"/>
</dbReference>
<dbReference type="EMBL" id="JACIDT010000011">
    <property type="protein sequence ID" value="MBB3927401.1"/>
    <property type="molecule type" value="Genomic_DNA"/>
</dbReference>
<organism evidence="3 4">
    <name type="scientific">Sphingobium jiangsuense</name>
    <dbReference type="NCBI Taxonomy" id="870476"/>
    <lineage>
        <taxon>Bacteria</taxon>
        <taxon>Pseudomonadati</taxon>
        <taxon>Pseudomonadota</taxon>
        <taxon>Alphaproteobacteria</taxon>
        <taxon>Sphingomonadales</taxon>
        <taxon>Sphingomonadaceae</taxon>
        <taxon>Sphingobium</taxon>
    </lineage>
</organism>
<dbReference type="InterPro" id="IPR032466">
    <property type="entry name" value="Metal_Hydrolase"/>
</dbReference>
<dbReference type="PANTHER" id="PTHR43569">
    <property type="entry name" value="AMIDOHYDROLASE"/>
    <property type="match status" value="1"/>
</dbReference>
<dbReference type="InterPro" id="IPR006680">
    <property type="entry name" value="Amidohydro-rel"/>
</dbReference>
<evidence type="ECO:0000313" key="3">
    <source>
        <dbReference type="EMBL" id="MBB3927401.1"/>
    </source>
</evidence>
<keyword evidence="4" id="KW-1185">Reference proteome</keyword>
<dbReference type="Gene3D" id="3.20.20.140">
    <property type="entry name" value="Metal-dependent hydrolases"/>
    <property type="match status" value="1"/>
</dbReference>
<name>A0A7W6FQR7_9SPHN</name>
<reference evidence="3 4" key="1">
    <citation type="submission" date="2020-08" db="EMBL/GenBank/DDBJ databases">
        <title>Genomic Encyclopedia of Type Strains, Phase IV (KMG-IV): sequencing the most valuable type-strain genomes for metagenomic binning, comparative biology and taxonomic classification.</title>
        <authorList>
            <person name="Goeker M."/>
        </authorList>
    </citation>
    <scope>NUCLEOTIDE SEQUENCE [LARGE SCALE GENOMIC DNA]</scope>
    <source>
        <strain evidence="3 4">DSM 26189</strain>
    </source>
</reference>
<comment type="caution">
    <text evidence="3">The sequence shown here is derived from an EMBL/GenBank/DDBJ whole genome shotgun (WGS) entry which is preliminary data.</text>
</comment>
<dbReference type="RefSeq" id="WP_188072895.1">
    <property type="nucleotide sequence ID" value="NZ_JACIDT010000011.1"/>
</dbReference>
<evidence type="ECO:0000313" key="4">
    <source>
        <dbReference type="Proteomes" id="UP000571950"/>
    </source>
</evidence>
<dbReference type="PANTHER" id="PTHR43569:SF2">
    <property type="entry name" value="AMIDOHYDROLASE-RELATED DOMAIN-CONTAINING PROTEIN"/>
    <property type="match status" value="1"/>
</dbReference>
<sequence>MMVVDTHCHASSRWYEPVDTLLFAMDRCGVDKAVLVQMLGSTDSAEMQAACRAHADRFVFVGAVDPRAADPVGAVERAAESGAAGLRLRAAWRAAGEDPLAPWRAAERAGLRVSLVGPVAGFIDGKLAEVAAACPRLPILLEHLGGLARPDAGDRDAALPALCDLARHPNIAVKLPGLGQLAPRLPDLDAAPVPLDLDGVRPLLDAVLRAFTPQRLMWGSDFPPVAAREGYANALEWTRAFLAEYWPDAVGPCMGETARTIFRL</sequence>
<evidence type="ECO:0000256" key="1">
    <source>
        <dbReference type="ARBA" id="ARBA00038310"/>
    </source>
</evidence>
<protein>
    <submittedName>
        <fullName evidence="3">L-fuconolactonase</fullName>
        <ecNumber evidence="3">3.1.1.-</ecNumber>
    </submittedName>
</protein>
<feature type="domain" description="Amidohydrolase-related" evidence="2">
    <location>
        <begin position="20"/>
        <end position="264"/>
    </location>
</feature>